<accession>G3NDI4</accession>
<proteinExistence type="predicted"/>
<protein>
    <submittedName>
        <fullName evidence="2">Uncharacterized protein</fullName>
    </submittedName>
</protein>
<organism evidence="2">
    <name type="scientific">Gasterosteus aculeatus</name>
    <name type="common">Three-spined stickleback</name>
    <dbReference type="NCBI Taxonomy" id="69293"/>
    <lineage>
        <taxon>Eukaryota</taxon>
        <taxon>Metazoa</taxon>
        <taxon>Chordata</taxon>
        <taxon>Craniata</taxon>
        <taxon>Vertebrata</taxon>
        <taxon>Euteleostomi</taxon>
        <taxon>Actinopterygii</taxon>
        <taxon>Neopterygii</taxon>
        <taxon>Teleostei</taxon>
        <taxon>Neoteleostei</taxon>
        <taxon>Acanthomorphata</taxon>
        <taxon>Eupercaria</taxon>
        <taxon>Perciformes</taxon>
        <taxon>Cottioidei</taxon>
        <taxon>Gasterosteales</taxon>
        <taxon>Gasterosteidae</taxon>
        <taxon>Gasterosteus</taxon>
    </lineage>
</organism>
<name>G3NDI4_GASAC</name>
<dbReference type="eggNOG" id="ENOG502T2ED">
    <property type="taxonomic scope" value="Eukaryota"/>
</dbReference>
<dbReference type="Bgee" id="ENSGACG00000002588">
    <property type="expression patterns" value="Expressed in liver and 11 other cell types or tissues"/>
</dbReference>
<evidence type="ECO:0000313" key="2">
    <source>
        <dbReference type="Ensembl" id="ENSGACP00000003384.1"/>
    </source>
</evidence>
<sequence length="88" mass="9712">MARSRRGPQWSSVSLSNDCGGGRPRALGEAHPGVTSRRRGFTLASIGLNKCDSMSLTLRPLSQKTKRILHSVHTHTHTHTHAIRLLYS</sequence>
<evidence type="ECO:0000256" key="1">
    <source>
        <dbReference type="SAM" id="MobiDB-lite"/>
    </source>
</evidence>
<dbReference type="Ensembl" id="ENSGACT00000003395.1">
    <property type="protein sequence ID" value="ENSGACP00000003384.1"/>
    <property type="gene ID" value="ENSGACG00000002588.1"/>
</dbReference>
<dbReference type="AlphaFoldDB" id="G3NDI4"/>
<reference evidence="2" key="1">
    <citation type="submission" date="2006-01" db="EMBL/GenBank/DDBJ databases">
        <authorList>
            <person name="Lindblad-Toh K."/>
            <person name="Mauceli E."/>
            <person name="Grabherr M."/>
            <person name="Chang J.L."/>
            <person name="Lander E.S."/>
        </authorList>
    </citation>
    <scope>NUCLEOTIDE SEQUENCE [LARGE SCALE GENOMIC DNA]</scope>
</reference>
<dbReference type="InParanoid" id="G3NDI4"/>
<feature type="region of interest" description="Disordered" evidence="1">
    <location>
        <begin position="1"/>
        <end position="33"/>
    </location>
</feature>
<reference evidence="2" key="2">
    <citation type="submission" date="2024-04" db="UniProtKB">
        <authorList>
            <consortium name="Ensembl"/>
        </authorList>
    </citation>
    <scope>IDENTIFICATION</scope>
</reference>